<feature type="transmembrane region" description="Helical" evidence="8">
    <location>
        <begin position="1144"/>
        <end position="1166"/>
    </location>
</feature>
<gene>
    <name evidence="9" type="ORF">BDFB_010028</name>
</gene>
<dbReference type="GO" id="GO:0030424">
    <property type="term" value="C:axon"/>
    <property type="evidence" value="ECO:0007669"/>
    <property type="project" value="TreeGrafter"/>
</dbReference>
<protein>
    <submittedName>
        <fullName evidence="9">Gustatory receptor Gr64</fullName>
    </submittedName>
</protein>
<feature type="transmembrane region" description="Helical" evidence="8">
    <location>
        <begin position="922"/>
        <end position="942"/>
    </location>
</feature>
<dbReference type="GO" id="GO:0008049">
    <property type="term" value="P:male courtship behavior"/>
    <property type="evidence" value="ECO:0007669"/>
    <property type="project" value="TreeGrafter"/>
</dbReference>
<feature type="transmembrane region" description="Helical" evidence="8">
    <location>
        <begin position="349"/>
        <end position="371"/>
    </location>
</feature>
<dbReference type="PANTHER" id="PTHR21143:SF133">
    <property type="entry name" value="GUSTATORY AND PHEROMONE RECEPTOR 32A-RELATED"/>
    <property type="match status" value="1"/>
</dbReference>
<feature type="transmembrane region" description="Helical" evidence="8">
    <location>
        <begin position="954"/>
        <end position="977"/>
    </location>
</feature>
<keyword evidence="2" id="KW-1003">Cell membrane</keyword>
<keyword evidence="6 9" id="KW-0675">Receptor</keyword>
<evidence type="ECO:0000256" key="7">
    <source>
        <dbReference type="ARBA" id="ARBA00023224"/>
    </source>
</evidence>
<feature type="transmembrane region" description="Helical" evidence="8">
    <location>
        <begin position="531"/>
        <end position="553"/>
    </location>
</feature>
<accession>A0A482V9D9</accession>
<comment type="caution">
    <text evidence="9">The sequence shown here is derived from an EMBL/GenBank/DDBJ whole genome shotgun (WGS) entry which is preliminary data.</text>
</comment>
<evidence type="ECO:0000256" key="6">
    <source>
        <dbReference type="ARBA" id="ARBA00023170"/>
    </source>
</evidence>
<evidence type="ECO:0000313" key="10">
    <source>
        <dbReference type="Proteomes" id="UP000292052"/>
    </source>
</evidence>
<evidence type="ECO:0000256" key="3">
    <source>
        <dbReference type="ARBA" id="ARBA00022692"/>
    </source>
</evidence>
<reference evidence="9 10" key="1">
    <citation type="submission" date="2017-03" db="EMBL/GenBank/DDBJ databases">
        <title>Genome of the blue death feigning beetle - Asbolus verrucosus.</title>
        <authorList>
            <person name="Rider S.D."/>
        </authorList>
    </citation>
    <scope>NUCLEOTIDE SEQUENCE [LARGE SCALE GENOMIC DNA]</scope>
    <source>
        <strain evidence="9">Butters</strain>
        <tissue evidence="9">Head and leg muscle</tissue>
    </source>
</reference>
<evidence type="ECO:0000256" key="5">
    <source>
        <dbReference type="ARBA" id="ARBA00023136"/>
    </source>
</evidence>
<evidence type="ECO:0000256" key="4">
    <source>
        <dbReference type="ARBA" id="ARBA00022989"/>
    </source>
</evidence>
<organism evidence="9 10">
    <name type="scientific">Asbolus verrucosus</name>
    <name type="common">Desert ironclad beetle</name>
    <dbReference type="NCBI Taxonomy" id="1661398"/>
    <lineage>
        <taxon>Eukaryota</taxon>
        <taxon>Metazoa</taxon>
        <taxon>Ecdysozoa</taxon>
        <taxon>Arthropoda</taxon>
        <taxon>Hexapoda</taxon>
        <taxon>Insecta</taxon>
        <taxon>Pterygota</taxon>
        <taxon>Neoptera</taxon>
        <taxon>Endopterygota</taxon>
        <taxon>Coleoptera</taxon>
        <taxon>Polyphaga</taxon>
        <taxon>Cucujiformia</taxon>
        <taxon>Tenebrionidae</taxon>
        <taxon>Pimeliinae</taxon>
        <taxon>Asbolus</taxon>
    </lineage>
</organism>
<dbReference type="AlphaFoldDB" id="A0A482V9D9"/>
<dbReference type="OrthoDB" id="6815404at2759"/>
<feature type="transmembrane region" description="Helical" evidence="8">
    <location>
        <begin position="721"/>
        <end position="744"/>
    </location>
</feature>
<dbReference type="GO" id="GO:0007635">
    <property type="term" value="P:chemosensory behavior"/>
    <property type="evidence" value="ECO:0007669"/>
    <property type="project" value="TreeGrafter"/>
</dbReference>
<dbReference type="PANTHER" id="PTHR21143">
    <property type="entry name" value="INVERTEBRATE GUSTATORY RECEPTOR"/>
    <property type="match status" value="1"/>
</dbReference>
<feature type="transmembrane region" description="Helical" evidence="8">
    <location>
        <begin position="686"/>
        <end position="709"/>
    </location>
</feature>
<keyword evidence="4 8" id="KW-1133">Transmembrane helix</keyword>
<dbReference type="InterPro" id="IPR013604">
    <property type="entry name" value="7TM_chemorcpt"/>
</dbReference>
<feature type="transmembrane region" description="Helical" evidence="8">
    <location>
        <begin position="57"/>
        <end position="80"/>
    </location>
</feature>
<feature type="transmembrane region" description="Helical" evidence="8">
    <location>
        <begin position="383"/>
        <end position="403"/>
    </location>
</feature>
<comment type="subcellular location">
    <subcellularLocation>
        <location evidence="1">Cell membrane</location>
        <topology evidence="1">Multi-pass membrane protein</topology>
    </subcellularLocation>
</comment>
<keyword evidence="5 8" id="KW-0472">Membrane</keyword>
<sequence>MLNKQLNNIVEYSIKHNVSLVDDADIKRKFRKQFLVLCKICLLHHHLSKLIKLFNDTFGTILLFAFGTCFAVVVVSFFVLSGKLQSTEIDWSNVFCIMAINFPFVMDTIYICEVSHSTIEEAKKSGELIHKIETEDRDVVDEIEMFSLQIANQQVEFNAAGFFPINYTLVFSSCSNNNFLRSSVELPHILINRDRFKEILLKIIDFDIKLQTSCIIIDYGKHKKRHLIQILGRYCVLILLIITFLCLPCIYPQYNDMITTPNLVGFLIMFLHSSVSCQIIGLISMIKSRFAILNKQLNKLVEYSTKHVGLVDEEYDVKRKLRKQFLALCKICLLHHHLSKLIKLFNDTFGVILLSMVGGSFGTIVVTFFQISGELQATKIEWFYVFCMASGTMSFIIETIYVCEAKKSGELIHKIETEDHDMIDEIEMFSLQIANERVEFNAAGFFPVNYTLVFSIIAMEKQFEKFVNNFRILLLHGQIFGLVTFSYTRKKFVASKLRFVYNVLLAFGSGMLVGYYLYLATRQEKLTMNKTIYVIISVTCEVYQIIIWVYSVISCGKFQRILNEIIEFDTKLQKSCIMINYSKNKKRICLQLLGRYSLIIMEISDYVSYMFMYPDYDDLAGDIISILVTILNSSLNNLIENCTKSPLNLNGIDARRKLKKQLLSLCEICHLHHRLSKLIKLFNDTFGVILLFMFANSFVLSVVTFFIMVGQLQSTKIDWVYIVYMAIGTIPFVIDTIYVCHICYSTIGEANKSGELIHKIETENHDIIDEIEMFSLQIANERVEFSAAGFFPINYTLVFSYGQNRAVFQPSFRTGNFQLWRHKFRPSKLRYIYNAFLICGYCTMVSYSQFQWINVEMPPLVKMLRISFLGVFEIQMVATWGCSLTNGRNFIEFLLKIVDFDVKLQANRTIIDYNKNRKRIQFHFVGSCFLLTVIFFSYMFFTRSEDVHERFPEVAFNLLVLINSIICYQTTEFISMIRTRFGILNKQINKMVKSSLRNDINTIIEGVVDSKPQFLALSKICSLHHHLSKMVKLFNGTFGLILLFMFGTSFLVIVISFFYITAMSLATEFRLVAAIFTPVSCMSFVIDTVYVCDVCYSTVGESGELIHKIESEDRDIIDEIEMFSLQILNENVEFSAAGFFPINYTLITGGVTTYIIMLIQLTATLLG</sequence>
<dbReference type="GO" id="GO:0030425">
    <property type="term" value="C:dendrite"/>
    <property type="evidence" value="ECO:0007669"/>
    <property type="project" value="TreeGrafter"/>
</dbReference>
<evidence type="ECO:0000313" key="9">
    <source>
        <dbReference type="EMBL" id="RZB39709.1"/>
    </source>
</evidence>
<evidence type="ECO:0000256" key="8">
    <source>
        <dbReference type="SAM" id="Phobius"/>
    </source>
</evidence>
<name>A0A482V9D9_ASBVE</name>
<dbReference type="EMBL" id="QDEB01125841">
    <property type="protein sequence ID" value="RZB39709.1"/>
    <property type="molecule type" value="Genomic_DNA"/>
</dbReference>
<proteinExistence type="predicted"/>
<feature type="transmembrane region" description="Helical" evidence="8">
    <location>
        <begin position="831"/>
        <end position="852"/>
    </location>
</feature>
<evidence type="ECO:0000256" key="1">
    <source>
        <dbReference type="ARBA" id="ARBA00004651"/>
    </source>
</evidence>
<dbReference type="GO" id="GO:0005886">
    <property type="term" value="C:plasma membrane"/>
    <property type="evidence" value="ECO:0007669"/>
    <property type="project" value="UniProtKB-SubCell"/>
</dbReference>
<dbReference type="GO" id="GO:0007165">
    <property type="term" value="P:signal transduction"/>
    <property type="evidence" value="ECO:0007669"/>
    <property type="project" value="UniProtKB-KW"/>
</dbReference>
<dbReference type="GO" id="GO:0050909">
    <property type="term" value="P:sensory perception of taste"/>
    <property type="evidence" value="ECO:0007669"/>
    <property type="project" value="InterPro"/>
</dbReference>
<keyword evidence="3 8" id="KW-0812">Transmembrane</keyword>
<feature type="transmembrane region" description="Helical" evidence="8">
    <location>
        <begin position="1038"/>
        <end position="1060"/>
    </location>
</feature>
<feature type="transmembrane region" description="Helical" evidence="8">
    <location>
        <begin position="438"/>
        <end position="458"/>
    </location>
</feature>
<keyword evidence="10" id="KW-1185">Reference proteome</keyword>
<dbReference type="Proteomes" id="UP000292052">
    <property type="component" value="Unassembled WGS sequence"/>
</dbReference>
<evidence type="ECO:0000256" key="2">
    <source>
        <dbReference type="ARBA" id="ARBA00022475"/>
    </source>
</evidence>
<feature type="transmembrane region" description="Helical" evidence="8">
    <location>
        <begin position="231"/>
        <end position="251"/>
    </location>
</feature>
<keyword evidence="7" id="KW-0807">Transducer</keyword>
<feature type="transmembrane region" description="Helical" evidence="8">
    <location>
        <begin position="263"/>
        <end position="286"/>
    </location>
</feature>
<feature type="transmembrane region" description="Helical" evidence="8">
    <location>
        <begin position="864"/>
        <end position="884"/>
    </location>
</feature>
<feature type="transmembrane region" description="Helical" evidence="8">
    <location>
        <begin position="470"/>
        <end position="487"/>
    </location>
</feature>
<dbReference type="Pfam" id="PF08395">
    <property type="entry name" value="7tm_7"/>
    <property type="match status" value="4"/>
</dbReference>
<dbReference type="GO" id="GO:0043025">
    <property type="term" value="C:neuronal cell body"/>
    <property type="evidence" value="ECO:0007669"/>
    <property type="project" value="TreeGrafter"/>
</dbReference>
<feature type="transmembrane region" description="Helical" evidence="8">
    <location>
        <begin position="499"/>
        <end position="519"/>
    </location>
</feature>